<evidence type="ECO:0000256" key="8">
    <source>
        <dbReference type="ARBA" id="ARBA00023242"/>
    </source>
</evidence>
<evidence type="ECO:0000256" key="1">
    <source>
        <dbReference type="ARBA" id="ARBA00004123"/>
    </source>
</evidence>
<feature type="domain" description="HSF-type DNA-binding" evidence="12">
    <location>
        <begin position="76"/>
        <end position="100"/>
    </location>
</feature>
<organism evidence="13 14">
    <name type="scientific">Acorus calamus</name>
    <name type="common">Sweet flag</name>
    <dbReference type="NCBI Taxonomy" id="4465"/>
    <lineage>
        <taxon>Eukaryota</taxon>
        <taxon>Viridiplantae</taxon>
        <taxon>Streptophyta</taxon>
        <taxon>Embryophyta</taxon>
        <taxon>Tracheophyta</taxon>
        <taxon>Spermatophyta</taxon>
        <taxon>Magnoliopsida</taxon>
        <taxon>Liliopsida</taxon>
        <taxon>Acoraceae</taxon>
        <taxon>Acorus</taxon>
    </lineage>
</organism>
<dbReference type="GO" id="GO:0006357">
    <property type="term" value="P:regulation of transcription by RNA polymerase II"/>
    <property type="evidence" value="ECO:0007669"/>
    <property type="project" value="TreeGrafter"/>
</dbReference>
<evidence type="ECO:0000256" key="11">
    <source>
        <dbReference type="SAM" id="MobiDB-lite"/>
    </source>
</evidence>
<name>A0AAV9CHM0_ACOCL</name>
<dbReference type="FunFam" id="1.10.10.10:FF:000057">
    <property type="entry name" value="Heat shock transcription factor 1"/>
    <property type="match status" value="1"/>
</dbReference>
<keyword evidence="8" id="KW-0539">Nucleus</keyword>
<keyword evidence="3" id="KW-0597">Phosphoprotein</keyword>
<dbReference type="InterPro" id="IPR036388">
    <property type="entry name" value="WH-like_DNA-bd_sf"/>
</dbReference>
<evidence type="ECO:0000256" key="3">
    <source>
        <dbReference type="ARBA" id="ARBA00022553"/>
    </source>
</evidence>
<dbReference type="InterPro" id="IPR000232">
    <property type="entry name" value="HSF_DNA-bd"/>
</dbReference>
<evidence type="ECO:0000259" key="12">
    <source>
        <dbReference type="PROSITE" id="PS00434"/>
    </source>
</evidence>
<dbReference type="PROSITE" id="PS00434">
    <property type="entry name" value="HSF_DOMAIN"/>
    <property type="match status" value="1"/>
</dbReference>
<comment type="subunit">
    <text evidence="2">Homotrimer.</text>
</comment>
<comment type="caution">
    <text evidence="13">The sequence shown here is derived from an EMBL/GenBank/DDBJ whole genome shotgun (WGS) entry which is preliminary data.</text>
</comment>
<protein>
    <submittedName>
        <fullName evidence="13">Heat stress transcription factor A-2b</fullName>
    </submittedName>
</protein>
<reference evidence="13" key="1">
    <citation type="journal article" date="2023" name="Nat. Commun.">
        <title>Diploid and tetraploid genomes of Acorus and the evolution of monocots.</title>
        <authorList>
            <person name="Ma L."/>
            <person name="Liu K.W."/>
            <person name="Li Z."/>
            <person name="Hsiao Y.Y."/>
            <person name="Qi Y."/>
            <person name="Fu T."/>
            <person name="Tang G.D."/>
            <person name="Zhang D."/>
            <person name="Sun W.H."/>
            <person name="Liu D.K."/>
            <person name="Li Y."/>
            <person name="Chen G.Z."/>
            <person name="Liu X.D."/>
            <person name="Liao X.Y."/>
            <person name="Jiang Y.T."/>
            <person name="Yu X."/>
            <person name="Hao Y."/>
            <person name="Huang J."/>
            <person name="Zhao X.W."/>
            <person name="Ke S."/>
            <person name="Chen Y.Y."/>
            <person name="Wu W.L."/>
            <person name="Hsu J.L."/>
            <person name="Lin Y.F."/>
            <person name="Huang M.D."/>
            <person name="Li C.Y."/>
            <person name="Huang L."/>
            <person name="Wang Z.W."/>
            <person name="Zhao X."/>
            <person name="Zhong W.Y."/>
            <person name="Peng D.H."/>
            <person name="Ahmad S."/>
            <person name="Lan S."/>
            <person name="Zhang J.S."/>
            <person name="Tsai W.C."/>
            <person name="Van de Peer Y."/>
            <person name="Liu Z.J."/>
        </authorList>
    </citation>
    <scope>NUCLEOTIDE SEQUENCE</scope>
    <source>
        <strain evidence="13">CP</strain>
    </source>
</reference>
<dbReference type="GO" id="GO:0005634">
    <property type="term" value="C:nucleus"/>
    <property type="evidence" value="ECO:0007669"/>
    <property type="project" value="UniProtKB-SubCell"/>
</dbReference>
<evidence type="ECO:0000256" key="6">
    <source>
        <dbReference type="ARBA" id="ARBA00023125"/>
    </source>
</evidence>
<feature type="compositionally biased region" description="Basic and acidic residues" evidence="11">
    <location>
        <begin position="7"/>
        <end position="30"/>
    </location>
</feature>
<evidence type="ECO:0000256" key="5">
    <source>
        <dbReference type="ARBA" id="ARBA00023016"/>
    </source>
</evidence>
<dbReference type="AlphaFoldDB" id="A0AAV9CHM0"/>
<keyword evidence="5" id="KW-0346">Stress response</keyword>
<evidence type="ECO:0000313" key="14">
    <source>
        <dbReference type="Proteomes" id="UP001180020"/>
    </source>
</evidence>
<proteinExistence type="inferred from homology"/>
<keyword evidence="10" id="KW-0175">Coiled coil</keyword>
<dbReference type="Gene3D" id="1.10.10.10">
    <property type="entry name" value="Winged helix-like DNA-binding domain superfamily/Winged helix DNA-binding domain"/>
    <property type="match status" value="1"/>
</dbReference>
<dbReference type="GO" id="GO:0003700">
    <property type="term" value="F:DNA-binding transcription factor activity"/>
    <property type="evidence" value="ECO:0007669"/>
    <property type="project" value="InterPro"/>
</dbReference>
<reference evidence="13" key="2">
    <citation type="submission" date="2023-06" db="EMBL/GenBank/DDBJ databases">
        <authorList>
            <person name="Ma L."/>
            <person name="Liu K.-W."/>
            <person name="Li Z."/>
            <person name="Hsiao Y.-Y."/>
            <person name="Qi Y."/>
            <person name="Fu T."/>
            <person name="Tang G."/>
            <person name="Zhang D."/>
            <person name="Sun W.-H."/>
            <person name="Liu D.-K."/>
            <person name="Li Y."/>
            <person name="Chen G.-Z."/>
            <person name="Liu X.-D."/>
            <person name="Liao X.-Y."/>
            <person name="Jiang Y.-T."/>
            <person name="Yu X."/>
            <person name="Hao Y."/>
            <person name="Huang J."/>
            <person name="Zhao X.-W."/>
            <person name="Ke S."/>
            <person name="Chen Y.-Y."/>
            <person name="Wu W.-L."/>
            <person name="Hsu J.-L."/>
            <person name="Lin Y.-F."/>
            <person name="Huang M.-D."/>
            <person name="Li C.-Y."/>
            <person name="Huang L."/>
            <person name="Wang Z.-W."/>
            <person name="Zhao X."/>
            <person name="Zhong W.-Y."/>
            <person name="Peng D.-H."/>
            <person name="Ahmad S."/>
            <person name="Lan S."/>
            <person name="Zhang J.-S."/>
            <person name="Tsai W.-C."/>
            <person name="Van De Peer Y."/>
            <person name="Liu Z.-J."/>
        </authorList>
    </citation>
    <scope>NUCLEOTIDE SEQUENCE</scope>
    <source>
        <strain evidence="13">CP</strain>
        <tissue evidence="13">Leaves</tissue>
    </source>
</reference>
<evidence type="ECO:0000256" key="4">
    <source>
        <dbReference type="ARBA" id="ARBA00023015"/>
    </source>
</evidence>
<dbReference type="EMBL" id="JAUJYO010000019">
    <property type="protein sequence ID" value="KAK1288155.1"/>
    <property type="molecule type" value="Genomic_DNA"/>
</dbReference>
<dbReference type="SMART" id="SM00415">
    <property type="entry name" value="HSF"/>
    <property type="match status" value="1"/>
</dbReference>
<accession>A0AAV9CHM0</accession>
<comment type="similarity">
    <text evidence="9">Belongs to the HSF family.</text>
</comment>
<keyword evidence="14" id="KW-1185">Reference proteome</keyword>
<dbReference type="InterPro" id="IPR036390">
    <property type="entry name" value="WH_DNA-bd_sf"/>
</dbReference>
<dbReference type="PANTHER" id="PTHR10015">
    <property type="entry name" value="HEAT SHOCK TRANSCRIPTION FACTOR"/>
    <property type="match status" value="1"/>
</dbReference>
<evidence type="ECO:0000256" key="9">
    <source>
        <dbReference type="RuleBase" id="RU004020"/>
    </source>
</evidence>
<dbReference type="SUPFAM" id="SSF46785">
    <property type="entry name" value="Winged helix' DNA-binding domain"/>
    <property type="match status" value="1"/>
</dbReference>
<dbReference type="GO" id="GO:0000978">
    <property type="term" value="F:RNA polymerase II cis-regulatory region sequence-specific DNA binding"/>
    <property type="evidence" value="ECO:0007669"/>
    <property type="project" value="TreeGrafter"/>
</dbReference>
<keyword evidence="6" id="KW-0238">DNA-binding</keyword>
<evidence type="ECO:0000256" key="7">
    <source>
        <dbReference type="ARBA" id="ARBA00023163"/>
    </source>
</evidence>
<keyword evidence="4" id="KW-0805">Transcription regulation</keyword>
<dbReference type="GO" id="GO:0034605">
    <property type="term" value="P:cellular response to heat"/>
    <property type="evidence" value="ECO:0007669"/>
    <property type="project" value="TreeGrafter"/>
</dbReference>
<feature type="coiled-coil region" evidence="10">
    <location>
        <begin position="217"/>
        <end position="277"/>
    </location>
</feature>
<gene>
    <name evidence="13" type="primary">HSFA2B</name>
    <name evidence="13" type="ORF">QJS10_CPB19g00872</name>
</gene>
<evidence type="ECO:0000313" key="13">
    <source>
        <dbReference type="EMBL" id="KAK1288155.1"/>
    </source>
</evidence>
<feature type="region of interest" description="Disordered" evidence="11">
    <location>
        <begin position="1"/>
        <end position="30"/>
    </location>
</feature>
<dbReference type="Proteomes" id="UP001180020">
    <property type="component" value="Unassembled WGS sequence"/>
</dbReference>
<dbReference type="Pfam" id="PF00447">
    <property type="entry name" value="HSF_DNA-bind"/>
    <property type="match status" value="1"/>
</dbReference>
<sequence length="338" mass="39030">MNNLYPVKEEFPGTSSTRRDVAPRPMEGLHDAGPPPFLMKTYLVVDDPHTDQTVSWSRAGNSFIVWDPHVFAMELLPKYFKHNNFSSFVRQLNTYGFRKVDPDKWEFANEGFLRGQKHILKSIRRRRPPSSHTPLHCQNSGPVVEVGRFGLDCEVNRLRRDKNVLMAEVVKLRQEQQNTKAHIQAMEGRLQGTEQKQQQMMAFLARAMQNPTFIQQLVEQKEKRKELEEVISKKRRRPLEGSAGSSSVINYVEEVPIRMESQEFEELAMEMQGLRETSEGSDEIEVQELEGQEIQEDDKALSDGFWEELLDEKIITEVKGVGHGEDMKALTERLGYLK</sequence>
<comment type="subcellular location">
    <subcellularLocation>
        <location evidence="1">Nucleus</location>
    </subcellularLocation>
</comment>
<evidence type="ECO:0000256" key="10">
    <source>
        <dbReference type="SAM" id="Coils"/>
    </source>
</evidence>
<evidence type="ECO:0000256" key="2">
    <source>
        <dbReference type="ARBA" id="ARBA00011233"/>
    </source>
</evidence>
<dbReference type="PANTHER" id="PTHR10015:SF322">
    <property type="entry name" value="HEAT STRESS TRANSCRIPTION FACTOR A-7A"/>
    <property type="match status" value="1"/>
</dbReference>
<keyword evidence="7" id="KW-0804">Transcription</keyword>
<dbReference type="PRINTS" id="PR00056">
    <property type="entry name" value="HSFDOMAIN"/>
</dbReference>